<evidence type="ECO:0000313" key="4">
    <source>
        <dbReference type="Proteomes" id="UP001230188"/>
    </source>
</evidence>
<dbReference type="PANTHER" id="PTHR12436:SF4">
    <property type="entry name" value="LEUKOCYTE RECEPTOR CLUSTER MEMBER 8"/>
    <property type="match status" value="1"/>
</dbReference>
<dbReference type="Pfam" id="PF03399">
    <property type="entry name" value="SAC3_GANP"/>
    <property type="match status" value="1"/>
</dbReference>
<reference evidence="3" key="1">
    <citation type="submission" date="2023-01" db="EMBL/GenBank/DDBJ databases">
        <title>Metagenome sequencing of chrysophaentin producing Chrysophaeum taylorii.</title>
        <authorList>
            <person name="Davison J."/>
            <person name="Bewley C."/>
        </authorList>
    </citation>
    <scope>NUCLEOTIDE SEQUENCE</scope>
    <source>
        <strain evidence="3">NIES-1699</strain>
    </source>
</reference>
<dbReference type="AlphaFoldDB" id="A0AAD7XRC4"/>
<keyword evidence="4" id="KW-1185">Reference proteome</keyword>
<feature type="region of interest" description="Disordered" evidence="1">
    <location>
        <begin position="51"/>
        <end position="103"/>
    </location>
</feature>
<proteinExistence type="predicted"/>
<evidence type="ECO:0000313" key="3">
    <source>
        <dbReference type="EMBL" id="KAJ8612925.1"/>
    </source>
</evidence>
<feature type="compositionally biased region" description="Low complexity" evidence="1">
    <location>
        <begin position="80"/>
        <end position="91"/>
    </location>
</feature>
<gene>
    <name evidence="3" type="ORF">CTAYLR_006203</name>
</gene>
<organism evidence="3 4">
    <name type="scientific">Chrysophaeum taylorii</name>
    <dbReference type="NCBI Taxonomy" id="2483200"/>
    <lineage>
        <taxon>Eukaryota</taxon>
        <taxon>Sar</taxon>
        <taxon>Stramenopiles</taxon>
        <taxon>Ochrophyta</taxon>
        <taxon>Pelagophyceae</taxon>
        <taxon>Pelagomonadales</taxon>
        <taxon>Pelagomonadaceae</taxon>
        <taxon>Chrysophaeum</taxon>
    </lineage>
</organism>
<feature type="compositionally biased region" description="Basic and acidic residues" evidence="1">
    <location>
        <begin position="58"/>
        <end position="78"/>
    </location>
</feature>
<evidence type="ECO:0000259" key="2">
    <source>
        <dbReference type="Pfam" id="PF03399"/>
    </source>
</evidence>
<feature type="compositionally biased region" description="Basic and acidic residues" evidence="1">
    <location>
        <begin position="94"/>
        <end position="103"/>
    </location>
</feature>
<evidence type="ECO:0000256" key="1">
    <source>
        <dbReference type="SAM" id="MobiDB-lite"/>
    </source>
</evidence>
<protein>
    <recommendedName>
        <fullName evidence="2">SAC3/GANP/THP3 conserved domain-containing protein</fullName>
    </recommendedName>
</protein>
<dbReference type="PANTHER" id="PTHR12436">
    <property type="entry name" value="80 KDA MCM3-ASSOCIATED PROTEIN"/>
    <property type="match status" value="1"/>
</dbReference>
<dbReference type="InterPro" id="IPR045107">
    <property type="entry name" value="SAC3/GANP/THP3"/>
</dbReference>
<comment type="caution">
    <text evidence="3">The sequence shown here is derived from an EMBL/GenBank/DDBJ whole genome shotgun (WGS) entry which is preliminary data.</text>
</comment>
<sequence>MPDSLKAFAERAFSTCGTDGDRGAMQAKLHAMISRALHAGRLHATDWATVPVPALEEPPSKRPCTDLERQQRDKRAERFSSLSAPSSSRVALPRKKEPPSAERTRVLGTCADLEKDYFRLTSAPDPATIRPEPVLEAALQALKTKWRIGGVDYAWMCNQLKSIRQDLTVQGVKTRLAVNVYETHARVALENSDLNEFNQCQTQLKDLSLPYGHPMEFLAYRILYYLYLRFTADNDSSQLLRILAQLPADAWKDDAVRHAIACTQAVNASNYSLFFKLLRESPFMGQYILDMFADRIRIEAAQKIAKSHRPNIPLDAVRCAFFWWLLVRDFLIPPQLVRQLGLEDHPNHRKFLRTIGFKIENRLVLTKDSKIDPSRLAHSSSLL</sequence>
<dbReference type="Proteomes" id="UP001230188">
    <property type="component" value="Unassembled WGS sequence"/>
</dbReference>
<dbReference type="InterPro" id="IPR005062">
    <property type="entry name" value="SAC3/GANP/THP3_conserved"/>
</dbReference>
<dbReference type="Gene3D" id="1.25.40.990">
    <property type="match status" value="1"/>
</dbReference>
<dbReference type="EMBL" id="JAQMWT010000038">
    <property type="protein sequence ID" value="KAJ8612925.1"/>
    <property type="molecule type" value="Genomic_DNA"/>
</dbReference>
<feature type="domain" description="SAC3/GANP/THP3 conserved" evidence="2">
    <location>
        <begin position="121"/>
        <end position="313"/>
    </location>
</feature>
<accession>A0AAD7XRC4</accession>
<dbReference type="GO" id="GO:0005634">
    <property type="term" value="C:nucleus"/>
    <property type="evidence" value="ECO:0007669"/>
    <property type="project" value="TreeGrafter"/>
</dbReference>
<name>A0AAD7XRC4_9STRA</name>